<dbReference type="CDD" id="cd02440">
    <property type="entry name" value="AdoMet_MTases"/>
    <property type="match status" value="1"/>
</dbReference>
<dbReference type="Gene3D" id="3.40.50.150">
    <property type="entry name" value="Vaccinia Virus protein VP39"/>
    <property type="match status" value="1"/>
</dbReference>
<evidence type="ECO:0000313" key="3">
    <source>
        <dbReference type="Proteomes" id="UP000014216"/>
    </source>
</evidence>
<dbReference type="PANTHER" id="PTHR43591:SF24">
    <property type="entry name" value="2-METHOXY-6-POLYPRENYL-1,4-BENZOQUINOL METHYLASE, MITOCHONDRIAL"/>
    <property type="match status" value="1"/>
</dbReference>
<keyword evidence="3" id="KW-1185">Reference proteome</keyword>
<comment type="caution">
    <text evidence="2">The sequence shown here is derived from an EMBL/GenBank/DDBJ whole genome shotgun (WGS) entry which is preliminary data.</text>
</comment>
<dbReference type="Pfam" id="PF08241">
    <property type="entry name" value="Methyltransf_11"/>
    <property type="match status" value="1"/>
</dbReference>
<organism evidence="2 3">
    <name type="scientific">Desulfotignum phosphitoxidans DSM 13687</name>
    <dbReference type="NCBI Taxonomy" id="1286635"/>
    <lineage>
        <taxon>Bacteria</taxon>
        <taxon>Pseudomonadati</taxon>
        <taxon>Thermodesulfobacteriota</taxon>
        <taxon>Desulfobacteria</taxon>
        <taxon>Desulfobacterales</taxon>
        <taxon>Desulfobacteraceae</taxon>
        <taxon>Desulfotignum</taxon>
    </lineage>
</organism>
<dbReference type="Proteomes" id="UP000014216">
    <property type="component" value="Unassembled WGS sequence"/>
</dbReference>
<dbReference type="GO" id="GO:0032259">
    <property type="term" value="P:methylation"/>
    <property type="evidence" value="ECO:0007669"/>
    <property type="project" value="UniProtKB-KW"/>
</dbReference>
<evidence type="ECO:0000259" key="1">
    <source>
        <dbReference type="Pfam" id="PF08241"/>
    </source>
</evidence>
<reference evidence="2 3" key="1">
    <citation type="journal article" date="2013" name="Genome Announc.">
        <title>Draft Genome Sequence of Desulfotignum phosphitoxidans DSM 13687 Strain FiPS-3.</title>
        <authorList>
            <person name="Poehlein A."/>
            <person name="Daniel R."/>
            <person name="Simeonova D.D."/>
        </authorList>
    </citation>
    <scope>NUCLEOTIDE SEQUENCE [LARGE SCALE GENOMIC DNA]</scope>
    <source>
        <strain evidence="2 3">DSM 13687</strain>
    </source>
</reference>
<accession>S0G359</accession>
<name>S0G359_9BACT</name>
<dbReference type="EC" id="2.1.1.17" evidence="2"/>
<dbReference type="AlphaFoldDB" id="S0G359"/>
<dbReference type="SUPFAM" id="SSF53335">
    <property type="entry name" value="S-adenosyl-L-methionine-dependent methyltransferases"/>
    <property type="match status" value="1"/>
</dbReference>
<dbReference type="OrthoDB" id="5415907at2"/>
<keyword evidence="2" id="KW-0489">Methyltransferase</keyword>
<evidence type="ECO:0000313" key="2">
    <source>
        <dbReference type="EMBL" id="EMS81320.1"/>
    </source>
</evidence>
<protein>
    <submittedName>
        <fullName evidence="2">Putative phosphatidylethanolamine N-methyltransferase PmtA</fullName>
        <ecNumber evidence="2">2.1.1.17</ecNumber>
    </submittedName>
</protein>
<feature type="domain" description="Methyltransferase type 11" evidence="1">
    <location>
        <begin position="57"/>
        <end position="152"/>
    </location>
</feature>
<dbReference type="GO" id="GO:0004608">
    <property type="term" value="F:phosphatidylethanolamine N-methyltransferase activity"/>
    <property type="evidence" value="ECO:0007669"/>
    <property type="project" value="UniProtKB-EC"/>
</dbReference>
<dbReference type="EMBL" id="APJX01000001">
    <property type="protein sequence ID" value="EMS81320.1"/>
    <property type="molecule type" value="Genomic_DNA"/>
</dbReference>
<dbReference type="InterPro" id="IPR029063">
    <property type="entry name" value="SAM-dependent_MTases_sf"/>
</dbReference>
<dbReference type="InterPro" id="IPR013216">
    <property type="entry name" value="Methyltransf_11"/>
</dbReference>
<keyword evidence="2" id="KW-0808">Transferase</keyword>
<gene>
    <name evidence="2" type="primary">pmtA</name>
    <name evidence="2" type="ORF">Dpo_1c04610</name>
</gene>
<dbReference type="PANTHER" id="PTHR43591">
    <property type="entry name" value="METHYLTRANSFERASE"/>
    <property type="match status" value="1"/>
</dbReference>
<sequence length="252" mass="28023">MAACDSDRLKSRVEKYWNWRSASYELDLAKSIETANNWESTINGLVSHFRGKGLRALDVGTGPGQLAFYLAQAGFDVTGIDISPGMIERAALKAKELGLCVDFRTGDAEKLPFEDNAFDVVVTRNLVWTLPNPEAAVTEWHRVLKPGGRIIISDGYWRNTTWPGIHHLVIKTVTSFFKTRSLISCRFFSHYASLIGSLPLYEGVTLKDVGQLMKKAGFQQVLSCDIPRHFGVNPYGAGTKSSPLFFIVYGNK</sequence>
<proteinExistence type="predicted"/>
<dbReference type="RefSeq" id="WP_006964025.1">
    <property type="nucleotide sequence ID" value="NZ_APJX01000001.1"/>
</dbReference>